<proteinExistence type="predicted"/>
<name>R6UV51_9BACT</name>
<dbReference type="EMBL" id="JALEMU010000102">
    <property type="protein sequence ID" value="MCI5755932.1"/>
    <property type="molecule type" value="Genomic_DNA"/>
</dbReference>
<dbReference type="Proteomes" id="UP001139365">
    <property type="component" value="Unassembled WGS sequence"/>
</dbReference>
<evidence type="ECO:0000313" key="2">
    <source>
        <dbReference type="EMBL" id="MCI5755932.1"/>
    </source>
</evidence>
<dbReference type="Proteomes" id="UP000017938">
    <property type="component" value="Unassembled WGS sequence"/>
</dbReference>
<reference evidence="2 4" key="2">
    <citation type="submission" date="2022-03" db="EMBL/GenBank/DDBJ databases">
        <title>Metagenome-assembled genomes from swine fecal metagenomes.</title>
        <authorList>
            <person name="Holman D.B."/>
            <person name="Kommadath A."/>
        </authorList>
    </citation>
    <scope>NUCLEOTIDE SEQUENCE [LARGE SCALE GENOMIC DNA]</scope>
    <source>
        <strain evidence="2">SUG147</strain>
    </source>
</reference>
<accession>R6UV51</accession>
<sequence>MLKLIVGLKGSGKTKTIVEMANKKLDETKGAVVFIEKGTKLIHEVKYQARLLDTDEYLVSNASELYGFVAGNFGGNHDVTDIFIDSALKICNNDITAFSAFLDKVIAFAGTHPVDFVITASMAAEALPEKYAKYL</sequence>
<protein>
    <recommendedName>
        <fullName evidence="5">Twitching motility protein PilT</fullName>
    </recommendedName>
</protein>
<dbReference type="EMBL" id="CBFW010000236">
    <property type="protein sequence ID" value="CDC74572.1"/>
    <property type="molecule type" value="Genomic_DNA"/>
</dbReference>
<organism evidence="1 3">
    <name type="scientific">Candidatus Colimorpha enterica</name>
    <dbReference type="NCBI Taxonomy" id="3083063"/>
    <lineage>
        <taxon>Bacteria</taxon>
        <taxon>Pseudomonadati</taxon>
        <taxon>Bacteroidota</taxon>
        <taxon>Bacteroidia</taxon>
        <taxon>Bacteroidales</taxon>
        <taxon>Candidatus Colimorpha</taxon>
    </lineage>
</organism>
<comment type="caution">
    <text evidence="1">The sequence shown here is derived from an EMBL/GenBank/DDBJ whole genome shotgun (WGS) entry which is preliminary data.</text>
</comment>
<evidence type="ECO:0008006" key="5">
    <source>
        <dbReference type="Google" id="ProtNLM"/>
    </source>
</evidence>
<evidence type="ECO:0000313" key="1">
    <source>
        <dbReference type="EMBL" id="CDC74572.1"/>
    </source>
</evidence>
<evidence type="ECO:0000313" key="4">
    <source>
        <dbReference type="Proteomes" id="UP001139365"/>
    </source>
</evidence>
<dbReference type="STRING" id="1263015.BN580_01541"/>
<reference evidence="1" key="1">
    <citation type="submission" date="2012-11" db="EMBL/GenBank/DDBJ databases">
        <title>Dependencies among metagenomic species, viruses, plasmids and units of genetic variation.</title>
        <authorList>
            <person name="Nielsen H.B."/>
            <person name="Almeida M."/>
            <person name="Juncker A.S."/>
            <person name="Rasmussen S."/>
            <person name="Li J."/>
            <person name="Sunagawa S."/>
            <person name="Plichta D."/>
            <person name="Gautier L."/>
            <person name="Le Chatelier E."/>
            <person name="Peletier E."/>
            <person name="Bonde I."/>
            <person name="Nielsen T."/>
            <person name="Manichanh C."/>
            <person name="Arumugam M."/>
            <person name="Batto J."/>
            <person name="Santos M.B.Q.D."/>
            <person name="Blom N."/>
            <person name="Borruel N."/>
            <person name="Burgdorf K.S."/>
            <person name="Boumezbeur F."/>
            <person name="Casellas F."/>
            <person name="Dore J."/>
            <person name="Guarner F."/>
            <person name="Hansen T."/>
            <person name="Hildebrand F."/>
            <person name="Kaas R.S."/>
            <person name="Kennedy S."/>
            <person name="Kristiansen K."/>
            <person name="Kultima J.R."/>
            <person name="Leonard P."/>
            <person name="Levenez F."/>
            <person name="Lund O."/>
            <person name="Moumen B."/>
            <person name="Le Paslier D."/>
            <person name="Pons N."/>
            <person name="Pedersen O."/>
            <person name="Prifti E."/>
            <person name="Qin J."/>
            <person name="Raes J."/>
            <person name="Tap J."/>
            <person name="Tims S."/>
            <person name="Ussery D.W."/>
            <person name="Yamada T."/>
            <person name="MetaHit consortium"/>
            <person name="Renault P."/>
            <person name="Sicheritz-Ponten T."/>
            <person name="Bork P."/>
            <person name="Wang J."/>
            <person name="Brunak S."/>
            <person name="Ehrlich S.D."/>
        </authorList>
    </citation>
    <scope>NUCLEOTIDE SEQUENCE [LARGE SCALE GENOMIC DNA]</scope>
</reference>
<dbReference type="AlphaFoldDB" id="R6UV51"/>
<evidence type="ECO:0000313" key="3">
    <source>
        <dbReference type="Proteomes" id="UP000017938"/>
    </source>
</evidence>
<gene>
    <name evidence="1" type="ORF">BN580_01541</name>
    <name evidence="2" type="ORF">MR241_06515</name>
</gene>